<evidence type="ECO:0000256" key="5">
    <source>
        <dbReference type="PIRSR" id="PIRSR606118-50"/>
    </source>
</evidence>
<dbReference type="InterPro" id="IPR036162">
    <property type="entry name" value="Resolvase-like_N_sf"/>
</dbReference>
<feature type="active site" description="O-(5'-phospho-DNA)-serine intermediate" evidence="5 6">
    <location>
        <position position="19"/>
    </location>
</feature>
<dbReference type="GO" id="GO:0000150">
    <property type="term" value="F:DNA strand exchange activity"/>
    <property type="evidence" value="ECO:0007669"/>
    <property type="project" value="InterPro"/>
</dbReference>
<gene>
    <name evidence="8" type="ORF">J2W25_002122</name>
</gene>
<dbReference type="GO" id="GO:0015074">
    <property type="term" value="P:DNA integration"/>
    <property type="evidence" value="ECO:0007669"/>
    <property type="project" value="UniProtKB-KW"/>
</dbReference>
<dbReference type="SUPFAM" id="SSF46689">
    <property type="entry name" value="Homeodomain-like"/>
    <property type="match status" value="1"/>
</dbReference>
<proteinExistence type="inferred from homology"/>
<dbReference type="PANTHER" id="PTHR30461:SF26">
    <property type="entry name" value="RESOLVASE HOMOLOG YNEB"/>
    <property type="match status" value="1"/>
</dbReference>
<organism evidence="8 9">
    <name type="scientific">Variovorax boronicumulans</name>
    <dbReference type="NCBI Taxonomy" id="436515"/>
    <lineage>
        <taxon>Bacteria</taxon>
        <taxon>Pseudomonadati</taxon>
        <taxon>Pseudomonadota</taxon>
        <taxon>Betaproteobacteria</taxon>
        <taxon>Burkholderiales</taxon>
        <taxon>Comamonadaceae</taxon>
        <taxon>Variovorax</taxon>
    </lineage>
</organism>
<dbReference type="InterPro" id="IPR006120">
    <property type="entry name" value="Resolvase_HTH_dom"/>
</dbReference>
<evidence type="ECO:0000313" key="8">
    <source>
        <dbReference type="EMBL" id="MDP9923101.1"/>
    </source>
</evidence>
<comment type="caution">
    <text evidence="8">The sequence shown here is derived from an EMBL/GenBank/DDBJ whole genome shotgun (WGS) entry which is preliminary data.</text>
</comment>
<keyword evidence="4" id="KW-0233">DNA recombination</keyword>
<reference evidence="8" key="1">
    <citation type="submission" date="2023-07" db="EMBL/GenBank/DDBJ databases">
        <title>Sorghum-associated microbial communities from plants grown in Nebraska, USA.</title>
        <authorList>
            <person name="Schachtman D."/>
        </authorList>
    </citation>
    <scope>NUCLEOTIDE SEQUENCE</scope>
    <source>
        <strain evidence="8">DS2795</strain>
    </source>
</reference>
<evidence type="ECO:0000313" key="9">
    <source>
        <dbReference type="Proteomes" id="UP001244295"/>
    </source>
</evidence>
<evidence type="ECO:0000259" key="7">
    <source>
        <dbReference type="PROSITE" id="PS51736"/>
    </source>
</evidence>
<dbReference type="InterPro" id="IPR050639">
    <property type="entry name" value="SSR_resolvase"/>
</dbReference>
<dbReference type="AlphaFoldDB" id="A0AAW8DV26"/>
<keyword evidence="2" id="KW-0229">DNA integration</keyword>
<dbReference type="EMBL" id="JAUSRR010000003">
    <property type="protein sequence ID" value="MDP9923101.1"/>
    <property type="molecule type" value="Genomic_DNA"/>
</dbReference>
<evidence type="ECO:0000256" key="4">
    <source>
        <dbReference type="ARBA" id="ARBA00023172"/>
    </source>
</evidence>
<evidence type="ECO:0000256" key="1">
    <source>
        <dbReference type="ARBA" id="ARBA00009913"/>
    </source>
</evidence>
<evidence type="ECO:0000256" key="2">
    <source>
        <dbReference type="ARBA" id="ARBA00022908"/>
    </source>
</evidence>
<evidence type="ECO:0000256" key="3">
    <source>
        <dbReference type="ARBA" id="ARBA00023125"/>
    </source>
</evidence>
<dbReference type="SUPFAM" id="SSF53041">
    <property type="entry name" value="Resolvase-like"/>
    <property type="match status" value="1"/>
</dbReference>
<dbReference type="Gene3D" id="3.40.50.1390">
    <property type="entry name" value="Resolvase, N-terminal catalytic domain"/>
    <property type="match status" value="1"/>
</dbReference>
<evidence type="ECO:0000256" key="6">
    <source>
        <dbReference type="PROSITE-ProRule" id="PRU10137"/>
    </source>
</evidence>
<dbReference type="Pfam" id="PF00239">
    <property type="entry name" value="Resolvase"/>
    <property type="match status" value="1"/>
</dbReference>
<dbReference type="PANTHER" id="PTHR30461">
    <property type="entry name" value="DNA-INVERTASE FROM LAMBDOID PROPHAGE"/>
    <property type="match status" value="1"/>
</dbReference>
<dbReference type="Gene3D" id="1.10.10.60">
    <property type="entry name" value="Homeodomain-like"/>
    <property type="match status" value="1"/>
</dbReference>
<keyword evidence="3" id="KW-0238">DNA-binding</keyword>
<dbReference type="RefSeq" id="WP_307636642.1">
    <property type="nucleotide sequence ID" value="NZ_JAUSRR010000003.1"/>
</dbReference>
<name>A0AAW8DV26_9BURK</name>
<protein>
    <submittedName>
        <fullName evidence="8">DNA invertase Pin-like site-specific DNA recombinase</fullName>
    </submittedName>
</protein>
<dbReference type="InterPro" id="IPR009057">
    <property type="entry name" value="Homeodomain-like_sf"/>
</dbReference>
<dbReference type="PROSITE" id="PS00397">
    <property type="entry name" value="RECOMBINASES_1"/>
    <property type="match status" value="1"/>
</dbReference>
<dbReference type="SMART" id="SM00857">
    <property type="entry name" value="Resolvase"/>
    <property type="match status" value="1"/>
</dbReference>
<dbReference type="Pfam" id="PF02796">
    <property type="entry name" value="HTH_7"/>
    <property type="match status" value="1"/>
</dbReference>
<dbReference type="GO" id="GO:0003677">
    <property type="term" value="F:DNA binding"/>
    <property type="evidence" value="ECO:0007669"/>
    <property type="project" value="UniProtKB-KW"/>
</dbReference>
<sequence length="198" mass="22021">MTPPKKTTTGQRIGYVRVSSADQNDARQLEGVELEKIFTDKASGKDTNRPQLQAMLGHVRDGDHLYVHSMDRLSRSLVDLQHVVESLTRKGVTVQFMKEKLTFQKPSSEDKSHEAMYSMLMLQLLGAVGQFERALIKERQREGIAIAKTKGVYKGRKPSLDAQAIVTLKEMATSGVAKVDIAQALGISRASVYEYLKA</sequence>
<comment type="similarity">
    <text evidence="1">Belongs to the site-specific recombinase resolvase family.</text>
</comment>
<dbReference type="PROSITE" id="PS51736">
    <property type="entry name" value="RECOMBINASES_3"/>
    <property type="match status" value="1"/>
</dbReference>
<feature type="domain" description="Resolvase/invertase-type recombinase catalytic" evidence="7">
    <location>
        <begin position="11"/>
        <end position="151"/>
    </location>
</feature>
<dbReference type="InterPro" id="IPR006118">
    <property type="entry name" value="Recombinase_CS"/>
</dbReference>
<dbReference type="CDD" id="cd03768">
    <property type="entry name" value="SR_ResInv"/>
    <property type="match status" value="1"/>
</dbReference>
<dbReference type="Proteomes" id="UP001244295">
    <property type="component" value="Unassembled WGS sequence"/>
</dbReference>
<accession>A0AAW8DV26</accession>
<dbReference type="InterPro" id="IPR006119">
    <property type="entry name" value="Resolv_N"/>
</dbReference>